<dbReference type="GO" id="GO:0005634">
    <property type="term" value="C:nucleus"/>
    <property type="evidence" value="ECO:0007669"/>
    <property type="project" value="UniProtKB-SubCell"/>
</dbReference>
<dbReference type="AlphaFoldDB" id="A0ABD3GQV5"/>
<accession>A0ABD3GQV5</accession>
<dbReference type="PANTHER" id="PTHR13581">
    <property type="entry name" value="MRG-BINDING PROTEIN"/>
    <property type="match status" value="1"/>
</dbReference>
<organism evidence="8 9">
    <name type="scientific">Riccia sorocarpa</name>
    <dbReference type="NCBI Taxonomy" id="122646"/>
    <lineage>
        <taxon>Eukaryota</taxon>
        <taxon>Viridiplantae</taxon>
        <taxon>Streptophyta</taxon>
        <taxon>Embryophyta</taxon>
        <taxon>Marchantiophyta</taxon>
        <taxon>Marchantiopsida</taxon>
        <taxon>Marchantiidae</taxon>
        <taxon>Marchantiales</taxon>
        <taxon>Ricciaceae</taxon>
        <taxon>Riccia</taxon>
    </lineage>
</organism>
<feature type="region of interest" description="Disordered" evidence="7">
    <location>
        <begin position="1"/>
        <end position="55"/>
    </location>
</feature>
<evidence type="ECO:0000256" key="2">
    <source>
        <dbReference type="ARBA" id="ARBA00007117"/>
    </source>
</evidence>
<dbReference type="PANTHER" id="PTHR13581:SF5">
    <property type="entry name" value="MRG_MORF4L-BINDING PROTEIN"/>
    <property type="match status" value="1"/>
</dbReference>
<comment type="similarity">
    <text evidence="2">Belongs to the EAF7 family.</text>
</comment>
<dbReference type="Pfam" id="PF07904">
    <property type="entry name" value="Eaf7"/>
    <property type="match status" value="1"/>
</dbReference>
<reference evidence="8 9" key="1">
    <citation type="submission" date="2024-09" db="EMBL/GenBank/DDBJ databases">
        <title>Chromosome-scale assembly of Riccia sorocarpa.</title>
        <authorList>
            <person name="Paukszto L."/>
        </authorList>
    </citation>
    <scope>NUCLEOTIDE SEQUENCE [LARGE SCALE GENOMIC DNA]</scope>
    <source>
        <strain evidence="8">LP-2024</strain>
        <tissue evidence="8">Aerial parts of the thallus</tissue>
    </source>
</reference>
<comment type="subcellular location">
    <subcellularLocation>
        <location evidence="1">Nucleus</location>
    </subcellularLocation>
</comment>
<dbReference type="Proteomes" id="UP001633002">
    <property type="component" value="Unassembled WGS sequence"/>
</dbReference>
<evidence type="ECO:0000256" key="6">
    <source>
        <dbReference type="ARBA" id="ARBA00023242"/>
    </source>
</evidence>
<evidence type="ECO:0000313" key="8">
    <source>
        <dbReference type="EMBL" id="KAL3680971.1"/>
    </source>
</evidence>
<evidence type="ECO:0000256" key="5">
    <source>
        <dbReference type="ARBA" id="ARBA00023163"/>
    </source>
</evidence>
<evidence type="ECO:0000256" key="4">
    <source>
        <dbReference type="ARBA" id="ARBA00023015"/>
    </source>
</evidence>
<proteinExistence type="inferred from homology"/>
<keyword evidence="9" id="KW-1185">Reference proteome</keyword>
<dbReference type="EMBL" id="JBJQOH010000007">
    <property type="protein sequence ID" value="KAL3680971.1"/>
    <property type="molecule type" value="Genomic_DNA"/>
</dbReference>
<keyword evidence="6" id="KW-0539">Nucleus</keyword>
<evidence type="ECO:0000313" key="9">
    <source>
        <dbReference type="Proteomes" id="UP001633002"/>
    </source>
</evidence>
<evidence type="ECO:0000256" key="3">
    <source>
        <dbReference type="ARBA" id="ARBA00022853"/>
    </source>
</evidence>
<protein>
    <submittedName>
        <fullName evidence="8">Uncharacterized protein</fullName>
    </submittedName>
</protein>
<keyword evidence="3" id="KW-0156">Chromatin regulator</keyword>
<dbReference type="InterPro" id="IPR012423">
    <property type="entry name" value="Eaf7/MRGBP"/>
</dbReference>
<sequence>MEEQRQQEEEAEDEEHEKEQQAKDVTPSGFDIDSQAVKQQGHATLPAPAPSAPTPLELQQVEVELRLLEALEVYHPSKLLGMHRHFILYGLMENLQRRLNYHFTAQEILGLLDRFYNLEFLKPDEEEGELLSQEEEFSLPASILSIKEGPKGSC</sequence>
<keyword evidence="4" id="KW-0805">Transcription regulation</keyword>
<comment type="caution">
    <text evidence="8">The sequence shown here is derived from an EMBL/GenBank/DDBJ whole genome shotgun (WGS) entry which is preliminary data.</text>
</comment>
<gene>
    <name evidence="8" type="ORF">R1sor_023927</name>
</gene>
<dbReference type="GO" id="GO:0006325">
    <property type="term" value="P:chromatin organization"/>
    <property type="evidence" value="ECO:0007669"/>
    <property type="project" value="UniProtKB-KW"/>
</dbReference>
<name>A0ABD3GQV5_9MARC</name>
<evidence type="ECO:0000256" key="7">
    <source>
        <dbReference type="SAM" id="MobiDB-lite"/>
    </source>
</evidence>
<keyword evidence="5" id="KW-0804">Transcription</keyword>
<evidence type="ECO:0000256" key="1">
    <source>
        <dbReference type="ARBA" id="ARBA00004123"/>
    </source>
</evidence>